<feature type="transmembrane region" description="Helical" evidence="2">
    <location>
        <begin position="293"/>
        <end position="312"/>
    </location>
</feature>
<dbReference type="PROSITE" id="PS00888">
    <property type="entry name" value="CNMP_BINDING_1"/>
    <property type="match status" value="1"/>
</dbReference>
<sequence length="958" mass="109047">MLNYTSLMAIFNTRMGTAMLPVMYIVEAILLPIEGWLLSLFSQKVAKHKFMAGLYMLFLSICTINGVCLLLFKWFEFQWISFYVVLFLSSNFVIRQQTLLMWSAAFDLCPTQQAKRLMPGFVILAIIGGITAGVLSSSLGTLLGSEIIYLLGAVLLACGLPFFIKALRKYLVPLTFRQEEEVKSEKTSFYWKNIVKSPFLLLVIGIMTLMPALYFVMEYQYFTNAQAVFTDEGRLTAFYGMMVIILFVAALILQIIATKLMDKLGATNMIVIISFIFLGCLVLSSLFVSSHIALIIASLGYSLTYLLLYYFAEPSYQFFFKMQPIQHRDGYRYLAQGIAASLGILVGSVLSLLHSRFELSMNVQAIIALVFAVMLCVMAWLTKSLYMKELMNQLQLTAVDRDYLAEFWSYIRTDKFRKFLQNQLNQGTKTMKHVLLELIRRQPDQALDTYIMPYAEHAQGESKVQALQALHPGTWAGFEQGRYERLIQDNDPGVRAISYHYLFKQAVLEDDLKRALADEHVWVQREAWYVMPSDEALYSQLRAQLHQQQEGAIYAMDVIVARHLESLTMDVMYGMMSEVQAVKLAAVKAIGKLGNEELVTSFMELLLGADIEMRQAIKQSLCLLAHKSKKELIRFVQSPNTLQWSMAVEVLRTVATEQELSEIIIPSCLTKLQEMSASHVMYAEIVKTNQTQWIELAKQRTEELVSGQLDTIWEVMSGYSDERAISKLREALEHPEEEIRDQGLEVLAEGYGEKGLNDGLLHYYREHMQHAKRSVDHSWFEHIKDPWLQAIAIQSGAEEGELLLMSNWEYLSSIEKIVFLKQVSLFEKISIEELGRIASIAEETRYNANDLIVQQGDLGDRLYIVKSGLIEISGENDQGIVGTLNIIQEKQCFGESSLFANQPSQVTAQILLDQAELLEIKAMELLRLIRLYPEIGIGLLKTLSQRMSNLEQMVVKMS</sequence>
<feature type="transmembrane region" description="Helical" evidence="2">
    <location>
        <begin position="147"/>
        <end position="167"/>
    </location>
</feature>
<dbReference type="InterPro" id="IPR000595">
    <property type="entry name" value="cNMP-bd_dom"/>
</dbReference>
<feature type="transmembrane region" description="Helical" evidence="2">
    <location>
        <begin position="333"/>
        <end position="353"/>
    </location>
</feature>
<dbReference type="Proteomes" id="UP001596233">
    <property type="component" value="Unassembled WGS sequence"/>
</dbReference>
<dbReference type="InterPro" id="IPR018490">
    <property type="entry name" value="cNMP-bd_dom_sf"/>
</dbReference>
<dbReference type="InterPro" id="IPR036259">
    <property type="entry name" value="MFS_trans_sf"/>
</dbReference>
<dbReference type="Gene3D" id="1.25.10.10">
    <property type="entry name" value="Leucine-rich Repeat Variant"/>
    <property type="match status" value="1"/>
</dbReference>
<feature type="transmembrane region" description="Helical" evidence="2">
    <location>
        <begin position="80"/>
        <end position="105"/>
    </location>
</feature>
<keyword evidence="1" id="KW-0010">Activator</keyword>
<evidence type="ECO:0000313" key="4">
    <source>
        <dbReference type="EMBL" id="MFC6334414.1"/>
    </source>
</evidence>
<feature type="transmembrane region" description="Helical" evidence="2">
    <location>
        <begin position="53"/>
        <end position="74"/>
    </location>
</feature>
<dbReference type="PROSITE" id="PS50042">
    <property type="entry name" value="CNMP_BINDING_3"/>
    <property type="match status" value="1"/>
</dbReference>
<feature type="transmembrane region" description="Helical" evidence="2">
    <location>
        <begin position="20"/>
        <end position="41"/>
    </location>
</feature>
<proteinExistence type="predicted"/>
<feature type="transmembrane region" description="Helical" evidence="2">
    <location>
        <begin position="237"/>
        <end position="257"/>
    </location>
</feature>
<dbReference type="RefSeq" id="WP_379236919.1">
    <property type="nucleotide sequence ID" value="NZ_JBHSTE010000006.1"/>
</dbReference>
<dbReference type="CDD" id="cd00038">
    <property type="entry name" value="CAP_ED"/>
    <property type="match status" value="1"/>
</dbReference>
<dbReference type="InterPro" id="IPR018488">
    <property type="entry name" value="cNMP-bd_CS"/>
</dbReference>
<dbReference type="SUPFAM" id="SSF48371">
    <property type="entry name" value="ARM repeat"/>
    <property type="match status" value="2"/>
</dbReference>
<dbReference type="CDD" id="cd06174">
    <property type="entry name" value="MFS"/>
    <property type="match status" value="1"/>
</dbReference>
<dbReference type="SMART" id="SM00100">
    <property type="entry name" value="cNMP"/>
    <property type="match status" value="1"/>
</dbReference>
<dbReference type="EMBL" id="JBHSTE010000006">
    <property type="protein sequence ID" value="MFC6334414.1"/>
    <property type="molecule type" value="Genomic_DNA"/>
</dbReference>
<evidence type="ECO:0000313" key="5">
    <source>
        <dbReference type="Proteomes" id="UP001596233"/>
    </source>
</evidence>
<gene>
    <name evidence="4" type="ORF">ACFP56_17435</name>
</gene>
<keyword evidence="2" id="KW-1133">Transmembrane helix</keyword>
<dbReference type="Gene3D" id="2.60.120.10">
    <property type="entry name" value="Jelly Rolls"/>
    <property type="match status" value="1"/>
</dbReference>
<dbReference type="SUPFAM" id="SSF103473">
    <property type="entry name" value="MFS general substrate transporter"/>
    <property type="match status" value="1"/>
</dbReference>
<dbReference type="InterPro" id="IPR014710">
    <property type="entry name" value="RmlC-like_jellyroll"/>
</dbReference>
<feature type="domain" description="Cyclic nucleotide-binding" evidence="3">
    <location>
        <begin position="825"/>
        <end position="929"/>
    </location>
</feature>
<feature type="transmembrane region" description="Helical" evidence="2">
    <location>
        <begin position="199"/>
        <end position="217"/>
    </location>
</feature>
<accession>A0ABW1V7I5</accession>
<evidence type="ECO:0000256" key="1">
    <source>
        <dbReference type="ARBA" id="ARBA00023159"/>
    </source>
</evidence>
<evidence type="ECO:0000259" key="3">
    <source>
        <dbReference type="PROSITE" id="PS50042"/>
    </source>
</evidence>
<keyword evidence="5" id="KW-1185">Reference proteome</keyword>
<keyword evidence="2" id="KW-0472">Membrane</keyword>
<feature type="transmembrane region" description="Helical" evidence="2">
    <location>
        <begin position="269"/>
        <end position="287"/>
    </location>
</feature>
<comment type="caution">
    <text evidence="4">The sequence shown here is derived from an EMBL/GenBank/DDBJ whole genome shotgun (WGS) entry which is preliminary data.</text>
</comment>
<keyword evidence="2" id="KW-0812">Transmembrane</keyword>
<feature type="transmembrane region" description="Helical" evidence="2">
    <location>
        <begin position="359"/>
        <end position="381"/>
    </location>
</feature>
<name>A0ABW1V7I5_9BACL</name>
<dbReference type="InterPro" id="IPR050503">
    <property type="entry name" value="cAMP-dep_PK_reg_su-like"/>
</dbReference>
<protein>
    <submittedName>
        <fullName evidence="4">Cyclic nucleotide-binding domain-containing protein</fullName>
    </submittedName>
</protein>
<dbReference type="InterPro" id="IPR016024">
    <property type="entry name" value="ARM-type_fold"/>
</dbReference>
<dbReference type="InterPro" id="IPR011989">
    <property type="entry name" value="ARM-like"/>
</dbReference>
<feature type="transmembrane region" description="Helical" evidence="2">
    <location>
        <begin position="117"/>
        <end position="135"/>
    </location>
</feature>
<dbReference type="PANTHER" id="PTHR11635">
    <property type="entry name" value="CAMP-DEPENDENT PROTEIN KINASE REGULATORY CHAIN"/>
    <property type="match status" value="1"/>
</dbReference>
<dbReference type="Gene3D" id="1.20.1250.20">
    <property type="entry name" value="MFS general substrate transporter like domains"/>
    <property type="match status" value="1"/>
</dbReference>
<dbReference type="SUPFAM" id="SSF51206">
    <property type="entry name" value="cAMP-binding domain-like"/>
    <property type="match status" value="1"/>
</dbReference>
<organism evidence="4 5">
    <name type="scientific">Paenibacillus septentrionalis</name>
    <dbReference type="NCBI Taxonomy" id="429342"/>
    <lineage>
        <taxon>Bacteria</taxon>
        <taxon>Bacillati</taxon>
        <taxon>Bacillota</taxon>
        <taxon>Bacilli</taxon>
        <taxon>Bacillales</taxon>
        <taxon>Paenibacillaceae</taxon>
        <taxon>Paenibacillus</taxon>
    </lineage>
</organism>
<reference evidence="5" key="1">
    <citation type="journal article" date="2019" name="Int. J. Syst. Evol. Microbiol.">
        <title>The Global Catalogue of Microorganisms (GCM) 10K type strain sequencing project: providing services to taxonomists for standard genome sequencing and annotation.</title>
        <authorList>
            <consortium name="The Broad Institute Genomics Platform"/>
            <consortium name="The Broad Institute Genome Sequencing Center for Infectious Disease"/>
            <person name="Wu L."/>
            <person name="Ma J."/>
        </authorList>
    </citation>
    <scope>NUCLEOTIDE SEQUENCE [LARGE SCALE GENOMIC DNA]</scope>
    <source>
        <strain evidence="5">PCU 280</strain>
    </source>
</reference>
<evidence type="ECO:0000256" key="2">
    <source>
        <dbReference type="SAM" id="Phobius"/>
    </source>
</evidence>
<dbReference type="PANTHER" id="PTHR11635:SF152">
    <property type="entry name" value="CAMP-DEPENDENT PROTEIN KINASE TYPE I REGULATORY SUBUNIT-RELATED"/>
    <property type="match status" value="1"/>
</dbReference>
<dbReference type="Pfam" id="PF00027">
    <property type="entry name" value="cNMP_binding"/>
    <property type="match status" value="1"/>
</dbReference>